<protein>
    <submittedName>
        <fullName evidence="3">Putative ankyrin repeat-containing domain, PGG domain-containing protein</fullName>
    </submittedName>
</protein>
<dbReference type="Pfam" id="PF13962">
    <property type="entry name" value="PGG"/>
    <property type="match status" value="1"/>
</dbReference>
<evidence type="ECO:0000259" key="2">
    <source>
        <dbReference type="Pfam" id="PF13962"/>
    </source>
</evidence>
<evidence type="ECO:0000313" key="3">
    <source>
        <dbReference type="EMBL" id="PRQ51646.1"/>
    </source>
</evidence>
<feature type="transmembrane region" description="Helical" evidence="1">
    <location>
        <begin position="493"/>
        <end position="516"/>
    </location>
</feature>
<dbReference type="InterPro" id="IPR036770">
    <property type="entry name" value="Ankyrin_rpt-contain_sf"/>
</dbReference>
<comment type="caution">
    <text evidence="3">The sequence shown here is derived from an EMBL/GenBank/DDBJ whole genome shotgun (WGS) entry which is preliminary data.</text>
</comment>
<name>A0A2P6RYY8_ROSCH</name>
<dbReference type="Gramene" id="PRQ51646">
    <property type="protein sequence ID" value="PRQ51646"/>
    <property type="gene ID" value="RchiOBHm_Chr2g0146761"/>
</dbReference>
<proteinExistence type="predicted"/>
<dbReference type="OMA" id="MEANSVC"/>
<feature type="transmembrane region" description="Helical" evidence="1">
    <location>
        <begin position="454"/>
        <end position="473"/>
    </location>
</feature>
<sequence>MYWYLSLKGDGDGDENSCNDNTDYEPLFHAAKLSKWDVVMDFIKKHPEAVTETAPTDDDKTVLHYAVDAVRVDIVKQLLPFIKDKDDLEIMDGECCTALEYCYMLPDKDEMVEIAKCLVQKTEELIAGGVDYPYLLVEAFINGRPKMADYLYKVTQLKTDDPRAAQLISLSFSTKRFDIACDLIQQYPSLAVAEDYSDNSPLNELACTPSAFFSGSQLKFWEKWIYHDLQCSNGFISRTNNQEYPQVFCVIIYMVFNVKNLGINRIYQMKLNHVRSLEILSCMCKVLTTEEIKNLTTKQEKFVETAIIQAAERGLVEFITHIFRVNPNLAKTTDDKGRNLFQVAVECRQAQVFNLIHGFNKDTKKTLMSLTDDDDNNMLHMAGLFSPFAHTNRIRGAALQIQKELQWFEELESMASPEDLEAVNDTHDMKPRDFFSKNHIELVKEGEKSMKETATSCTVVCALIVTMMFAAAFTVPGGNNGDDGIPILLNRTAFRVFIVADAISLFTSTTSVMLFLGILTSRYAEEDFLISLPRKMILGLLTLFLSVAAMMIAFAATLFLIFPKDSWIAVPTNLVTAIPIASFIWMQFPYLVEIFISTYMPGTFDKNVKLNLGKVRFAV</sequence>
<feature type="domain" description="PGG" evidence="2">
    <location>
        <begin position="448"/>
        <end position="560"/>
    </location>
</feature>
<feature type="transmembrane region" description="Helical" evidence="1">
    <location>
        <begin position="244"/>
        <end position="262"/>
    </location>
</feature>
<organism evidence="3 4">
    <name type="scientific">Rosa chinensis</name>
    <name type="common">China rose</name>
    <dbReference type="NCBI Taxonomy" id="74649"/>
    <lineage>
        <taxon>Eukaryota</taxon>
        <taxon>Viridiplantae</taxon>
        <taxon>Streptophyta</taxon>
        <taxon>Embryophyta</taxon>
        <taxon>Tracheophyta</taxon>
        <taxon>Spermatophyta</taxon>
        <taxon>Magnoliopsida</taxon>
        <taxon>eudicotyledons</taxon>
        <taxon>Gunneridae</taxon>
        <taxon>Pentapetalae</taxon>
        <taxon>rosids</taxon>
        <taxon>fabids</taxon>
        <taxon>Rosales</taxon>
        <taxon>Rosaceae</taxon>
        <taxon>Rosoideae</taxon>
        <taxon>Rosoideae incertae sedis</taxon>
        <taxon>Rosa</taxon>
    </lineage>
</organism>
<dbReference type="PANTHER" id="PTHR24177:SF329">
    <property type="entry name" value="ANKYRIN REPEAT PROTEIN"/>
    <property type="match status" value="1"/>
</dbReference>
<dbReference type="InterPro" id="IPR002110">
    <property type="entry name" value="Ankyrin_rpt"/>
</dbReference>
<feature type="transmembrane region" description="Helical" evidence="1">
    <location>
        <begin position="537"/>
        <end position="562"/>
    </location>
</feature>
<accession>A0A2P6RYY8</accession>
<keyword evidence="4" id="KW-1185">Reference proteome</keyword>
<dbReference type="SUPFAM" id="SSF48403">
    <property type="entry name" value="Ankyrin repeat"/>
    <property type="match status" value="1"/>
</dbReference>
<dbReference type="GO" id="GO:0016020">
    <property type="term" value="C:membrane"/>
    <property type="evidence" value="ECO:0007669"/>
    <property type="project" value="TreeGrafter"/>
</dbReference>
<dbReference type="Proteomes" id="UP000238479">
    <property type="component" value="Chromosome 2"/>
</dbReference>
<dbReference type="EMBL" id="PDCK01000040">
    <property type="protein sequence ID" value="PRQ51646.1"/>
    <property type="molecule type" value="Genomic_DNA"/>
</dbReference>
<dbReference type="Gene3D" id="1.25.40.20">
    <property type="entry name" value="Ankyrin repeat-containing domain"/>
    <property type="match status" value="1"/>
</dbReference>
<dbReference type="AlphaFoldDB" id="A0A2P6RYY8"/>
<dbReference type="SMART" id="SM00248">
    <property type="entry name" value="ANK"/>
    <property type="match status" value="2"/>
</dbReference>
<evidence type="ECO:0000313" key="4">
    <source>
        <dbReference type="Proteomes" id="UP000238479"/>
    </source>
</evidence>
<dbReference type="STRING" id="74649.A0A2P6RYY8"/>
<dbReference type="InterPro" id="IPR026961">
    <property type="entry name" value="PGG_dom"/>
</dbReference>
<reference evidence="3 4" key="1">
    <citation type="journal article" date="2018" name="Nat. Genet.">
        <title>The Rosa genome provides new insights in the design of modern roses.</title>
        <authorList>
            <person name="Bendahmane M."/>
        </authorList>
    </citation>
    <scope>NUCLEOTIDE SEQUENCE [LARGE SCALE GENOMIC DNA]</scope>
    <source>
        <strain evidence="4">cv. Old Blush</strain>
    </source>
</reference>
<dbReference type="PANTHER" id="PTHR24177">
    <property type="entry name" value="CASKIN"/>
    <property type="match status" value="1"/>
</dbReference>
<keyword evidence="1" id="KW-0472">Membrane</keyword>
<keyword evidence="1" id="KW-1133">Transmembrane helix</keyword>
<gene>
    <name evidence="3" type="ORF">RchiOBHm_Chr2g0146761</name>
</gene>
<evidence type="ECO:0000256" key="1">
    <source>
        <dbReference type="SAM" id="Phobius"/>
    </source>
</evidence>
<keyword evidence="1" id="KW-0812">Transmembrane</keyword>
<feature type="transmembrane region" description="Helical" evidence="1">
    <location>
        <begin position="574"/>
        <end position="596"/>
    </location>
</feature>